<dbReference type="Gene3D" id="2.160.20.80">
    <property type="entry name" value="E3 ubiquitin-protein ligase SopA"/>
    <property type="match status" value="1"/>
</dbReference>
<dbReference type="Pfam" id="PF13599">
    <property type="entry name" value="Pentapeptide_4"/>
    <property type="match status" value="1"/>
</dbReference>
<evidence type="ECO:0000313" key="2">
    <source>
        <dbReference type="Proteomes" id="UP001324427"/>
    </source>
</evidence>
<comment type="caution">
    <text evidence="1">The sequence shown here is derived from an EMBL/GenBank/DDBJ whole genome shotgun (WGS) entry which is preliminary data.</text>
</comment>
<organism evidence="1 2">
    <name type="scientific">Oleoguttula mirabilis</name>
    <dbReference type="NCBI Taxonomy" id="1507867"/>
    <lineage>
        <taxon>Eukaryota</taxon>
        <taxon>Fungi</taxon>
        <taxon>Dikarya</taxon>
        <taxon>Ascomycota</taxon>
        <taxon>Pezizomycotina</taxon>
        <taxon>Dothideomycetes</taxon>
        <taxon>Dothideomycetidae</taxon>
        <taxon>Mycosphaerellales</taxon>
        <taxon>Teratosphaeriaceae</taxon>
        <taxon>Oleoguttula</taxon>
    </lineage>
</organism>
<dbReference type="EMBL" id="JAVFHQ010000050">
    <property type="protein sequence ID" value="KAK4541665.1"/>
    <property type="molecule type" value="Genomic_DNA"/>
</dbReference>
<keyword evidence="2" id="KW-1185">Reference proteome</keyword>
<sequence length="470" mass="52909">MAQALATLKSLADALGLCKTCTRSLTDDEGEKGVAKEVRAPSSIKYLRSTLTDVAFNDSTHKNVNLVDCEWQDVVFVNCTLVDVTFSKVKLRGVRFYNVDFQHLRFHSLELRDAIWEDVALAQSSISDKSFGLPAMHSMHTLPLLLSDSHSSKATASRLCAESSADAEHILQGPDGSRLRTVIMVDRKPKSLMDLPRPILEMIMVALYHGDGIDVYDCPPVRAAALTSRQTSYRTAACSAQERTTYVAYTSPKIVAGARTRNKASGPLNICTTALRVSKTFFALAVKPIYDRVFYFISGSEAFLAFLHDHRREAYRIPQIVLFYSPKRTTWSPECSPRSWRLLFNVLVHEREDLQSFTLVLGHEFWDVAPWSDGVDAVFRWVWPVRGHIDDDGEDDARPNVLHHVLRLSDVSFRLASLTGQNDGPEHAAFRAALSSRIRAAMRARPRLAKARYGTCKETRLEHCCYYKKH</sequence>
<gene>
    <name evidence="1" type="ORF">LTR36_007809</name>
</gene>
<name>A0AAV9JA48_9PEZI</name>
<dbReference type="Proteomes" id="UP001324427">
    <property type="component" value="Unassembled WGS sequence"/>
</dbReference>
<proteinExistence type="predicted"/>
<accession>A0AAV9JA48</accession>
<evidence type="ECO:0000313" key="1">
    <source>
        <dbReference type="EMBL" id="KAK4541665.1"/>
    </source>
</evidence>
<dbReference type="SUPFAM" id="SSF141571">
    <property type="entry name" value="Pentapeptide repeat-like"/>
    <property type="match status" value="1"/>
</dbReference>
<reference evidence="1 2" key="1">
    <citation type="submission" date="2021-11" db="EMBL/GenBank/DDBJ databases">
        <title>Black yeast isolated from Biological Soil Crust.</title>
        <authorList>
            <person name="Kurbessoian T."/>
        </authorList>
    </citation>
    <scope>NUCLEOTIDE SEQUENCE [LARGE SCALE GENOMIC DNA]</scope>
    <source>
        <strain evidence="1 2">CCFEE 5522</strain>
    </source>
</reference>
<protein>
    <submittedName>
        <fullName evidence="1">Uncharacterized protein</fullName>
    </submittedName>
</protein>
<dbReference type="AlphaFoldDB" id="A0AAV9JA48"/>
<dbReference type="InterPro" id="IPR001646">
    <property type="entry name" value="5peptide_repeat"/>
</dbReference>